<evidence type="ECO:0000313" key="2">
    <source>
        <dbReference type="Proteomes" id="UP000016511"/>
    </source>
</evidence>
<dbReference type="Proteomes" id="UP000016511">
    <property type="component" value="Unassembled WGS sequence"/>
</dbReference>
<organism evidence="1 2">
    <name type="scientific">Aneurinibacillus aneurinilyticus ATCC 12856</name>
    <dbReference type="NCBI Taxonomy" id="649747"/>
    <lineage>
        <taxon>Bacteria</taxon>
        <taxon>Bacillati</taxon>
        <taxon>Bacillota</taxon>
        <taxon>Bacilli</taxon>
        <taxon>Bacillales</taxon>
        <taxon>Paenibacillaceae</taxon>
        <taxon>Aneurinibacillus group</taxon>
        <taxon>Aneurinibacillus</taxon>
    </lineage>
</organism>
<proteinExistence type="predicted"/>
<reference evidence="1 2" key="1">
    <citation type="submission" date="2013-08" db="EMBL/GenBank/DDBJ databases">
        <authorList>
            <person name="Weinstock G."/>
            <person name="Sodergren E."/>
            <person name="Wylie T."/>
            <person name="Fulton L."/>
            <person name="Fulton R."/>
            <person name="Fronick C."/>
            <person name="O'Laughlin M."/>
            <person name="Godfrey J."/>
            <person name="Miner T."/>
            <person name="Herter B."/>
            <person name="Appelbaum E."/>
            <person name="Cordes M."/>
            <person name="Lek S."/>
            <person name="Wollam A."/>
            <person name="Pepin K.H."/>
            <person name="Palsikar V.B."/>
            <person name="Mitreva M."/>
            <person name="Wilson R.K."/>
        </authorList>
    </citation>
    <scope>NUCLEOTIDE SEQUENCE [LARGE SCALE GENOMIC DNA]</scope>
    <source>
        <strain evidence="1 2">ATCC 12856</strain>
    </source>
</reference>
<protein>
    <submittedName>
        <fullName evidence="1">Uncharacterized protein</fullName>
    </submittedName>
</protein>
<dbReference type="EMBL" id="AWSJ01000039">
    <property type="protein sequence ID" value="ERI11404.1"/>
    <property type="molecule type" value="Genomic_DNA"/>
</dbReference>
<dbReference type="HOGENOM" id="CLU_3228881_0_0_9"/>
<name>U1WS21_ANEAE</name>
<comment type="caution">
    <text evidence="1">The sequence shown here is derived from an EMBL/GenBank/DDBJ whole genome shotgun (WGS) entry which is preliminary data.</text>
</comment>
<keyword evidence="2" id="KW-1185">Reference proteome</keyword>
<sequence length="43" mass="4935">MCYRKRLSSRFLTFTYAHVFPPIAICPSLGELSLILPSCFLNK</sequence>
<evidence type="ECO:0000313" key="1">
    <source>
        <dbReference type="EMBL" id="ERI11404.1"/>
    </source>
</evidence>
<gene>
    <name evidence="1" type="ORF">HMPREF0083_00487</name>
</gene>
<dbReference type="AlphaFoldDB" id="U1WS21"/>
<accession>U1WS21</accession>